<feature type="coiled-coil region" evidence="1">
    <location>
        <begin position="46"/>
        <end position="73"/>
    </location>
</feature>
<reference evidence="5" key="2">
    <citation type="journal article" date="2007" name="PLoS Biol.">
        <title>Survey sequencing and comparative analysis of the elephant shark (Callorhinchus milii) genome.</title>
        <authorList>
            <person name="Venkatesh B."/>
            <person name="Kirkness E.F."/>
            <person name="Loh Y.H."/>
            <person name="Halpern A.L."/>
            <person name="Lee A.P."/>
            <person name="Johnson J."/>
            <person name="Dandona N."/>
            <person name="Viswanathan L.D."/>
            <person name="Tay A."/>
            <person name="Venter J.C."/>
            <person name="Strausberg R.L."/>
            <person name="Brenner S."/>
        </authorList>
    </citation>
    <scope>NUCLEOTIDE SEQUENCE [LARGE SCALE GENOMIC DNA]</scope>
</reference>
<dbReference type="Proteomes" id="UP000314986">
    <property type="component" value="Unassembled WGS sequence"/>
</dbReference>
<dbReference type="RefSeq" id="XP_042202512.1">
    <property type="nucleotide sequence ID" value="XM_042346578.1"/>
</dbReference>
<keyword evidence="5" id="KW-1185">Reference proteome</keyword>
<dbReference type="PANTHER" id="PTHR35665:SF1">
    <property type="entry name" value="PROTEIN LKAAEAR1"/>
    <property type="match status" value="1"/>
</dbReference>
<dbReference type="OrthoDB" id="10045727at2759"/>
<sequence>MSEKRSARKNVQFANKKDKPNTQAKKIEKAKELTESQKEERTHKQKVVHALKLEEINEQKQQLEKKKQNEIIGQLKAAESLNRIGAMRLRFKTMRAEAINHMIASQPTARKAVRLECLLPPVQEYRDLKDTLDKLQRKRVEKLLDDELELSIIRIL</sequence>
<feature type="compositionally biased region" description="Basic and acidic residues" evidence="2">
    <location>
        <begin position="15"/>
        <end position="42"/>
    </location>
</feature>
<reference evidence="5" key="1">
    <citation type="journal article" date="2006" name="Science">
        <title>Ancient noncoding elements conserved in the human genome.</title>
        <authorList>
            <person name="Venkatesh B."/>
            <person name="Kirkness E.F."/>
            <person name="Loh Y.H."/>
            <person name="Halpern A.L."/>
            <person name="Lee A.P."/>
            <person name="Johnson J."/>
            <person name="Dandona N."/>
            <person name="Viswanathan L.D."/>
            <person name="Tay A."/>
            <person name="Venter J.C."/>
            <person name="Strausberg R.L."/>
            <person name="Brenner S."/>
        </authorList>
    </citation>
    <scope>NUCLEOTIDE SEQUENCE [LARGE SCALE GENOMIC DNA]</scope>
</reference>
<dbReference type="PANTHER" id="PTHR35665">
    <property type="entry name" value="PROTEIN LKAAEAR1"/>
    <property type="match status" value="1"/>
</dbReference>
<name>V9LA06_CALMI</name>
<reference evidence="4" key="4">
    <citation type="submission" date="2025-05" db="UniProtKB">
        <authorList>
            <consortium name="Ensembl"/>
        </authorList>
    </citation>
    <scope>IDENTIFICATION</scope>
</reference>
<dbReference type="EMBL" id="JW876195">
    <property type="protein sequence ID" value="AFP08712.1"/>
    <property type="molecule type" value="mRNA"/>
</dbReference>
<evidence type="ECO:0000256" key="2">
    <source>
        <dbReference type="SAM" id="MobiDB-lite"/>
    </source>
</evidence>
<evidence type="ECO:0000256" key="1">
    <source>
        <dbReference type="SAM" id="Coils"/>
    </source>
</evidence>
<feature type="region of interest" description="Disordered" evidence="2">
    <location>
        <begin position="1"/>
        <end position="46"/>
    </location>
</feature>
<evidence type="ECO:0000313" key="5">
    <source>
        <dbReference type="Proteomes" id="UP000314986"/>
    </source>
</evidence>
<keyword evidence="1" id="KW-0175">Coiled coil</keyword>
<evidence type="ECO:0000313" key="4">
    <source>
        <dbReference type="Ensembl" id="ENSCMIP00000026183.1"/>
    </source>
</evidence>
<dbReference type="GeneTree" id="ENSGT00940000173560"/>
<accession>V9LA06</accession>
<organism evidence="3">
    <name type="scientific">Callorhinchus milii</name>
    <name type="common">Ghost shark</name>
    <dbReference type="NCBI Taxonomy" id="7868"/>
    <lineage>
        <taxon>Eukaryota</taxon>
        <taxon>Metazoa</taxon>
        <taxon>Chordata</taxon>
        <taxon>Craniata</taxon>
        <taxon>Vertebrata</taxon>
        <taxon>Chondrichthyes</taxon>
        <taxon>Holocephali</taxon>
        <taxon>Chimaeriformes</taxon>
        <taxon>Callorhinchidae</taxon>
        <taxon>Callorhinchus</taxon>
    </lineage>
</organism>
<dbReference type="AlphaFoldDB" id="V9LA06"/>
<dbReference type="Ensembl" id="ENSCMIT00000026611.1">
    <property type="protein sequence ID" value="ENSCMIP00000026183.1"/>
    <property type="gene ID" value="ENSCMIG00000011495.1"/>
</dbReference>
<gene>
    <name evidence="4" type="primary">LOC103189919</name>
</gene>
<dbReference type="Pfam" id="PF15478">
    <property type="entry name" value="LKAAEAR"/>
    <property type="match status" value="1"/>
</dbReference>
<protein>
    <submittedName>
        <fullName evidence="3 4">Uncharacterized protein</fullName>
    </submittedName>
</protein>
<evidence type="ECO:0000313" key="3">
    <source>
        <dbReference type="EMBL" id="AFP08712.1"/>
    </source>
</evidence>
<dbReference type="GeneID" id="103189919"/>
<reference evidence="3 5" key="3">
    <citation type="journal article" date="2014" name="Nature">
        <title>Elephant shark genome provides unique insights into gnathostome evolution.</title>
        <authorList>
            <consortium name="International Elephant Shark Genome Sequencing Consortium"/>
            <person name="Venkatesh B."/>
            <person name="Lee A.P."/>
            <person name="Ravi V."/>
            <person name="Maurya A.K."/>
            <person name="Lian M.M."/>
            <person name="Swann J.B."/>
            <person name="Ohta Y."/>
            <person name="Flajnik M.F."/>
            <person name="Sutoh Y."/>
            <person name="Kasahara M."/>
            <person name="Hoon S."/>
            <person name="Gangu V."/>
            <person name="Roy S.W."/>
            <person name="Irimia M."/>
            <person name="Korzh V."/>
            <person name="Kondrychyn I."/>
            <person name="Lim Z.W."/>
            <person name="Tay B.H."/>
            <person name="Tohari S."/>
            <person name="Kong K.W."/>
            <person name="Ho S."/>
            <person name="Lorente-Galdos B."/>
            <person name="Quilez J."/>
            <person name="Marques-Bonet T."/>
            <person name="Raney B.J."/>
            <person name="Ingham P.W."/>
            <person name="Tay A."/>
            <person name="Hillier L.W."/>
            <person name="Minx P."/>
            <person name="Boehm T."/>
            <person name="Wilson R.K."/>
            <person name="Brenner S."/>
            <person name="Warren W.C."/>
        </authorList>
    </citation>
    <scope>NUCLEOTIDE SEQUENCE</scope>
    <source>
        <tissue evidence="3">Brain</tissue>
    </source>
</reference>
<proteinExistence type="evidence at transcript level"/>
<dbReference type="InterPro" id="IPR029152">
    <property type="entry name" value="LKAAEAR1"/>
</dbReference>